<evidence type="ECO:0000259" key="5">
    <source>
        <dbReference type="Pfam" id="PF01420"/>
    </source>
</evidence>
<gene>
    <name evidence="6" type="ordered locus">MYPU_0840</name>
</gene>
<evidence type="ECO:0000256" key="3">
    <source>
        <dbReference type="ARBA" id="ARBA00023125"/>
    </source>
</evidence>
<keyword evidence="4" id="KW-0175">Coiled coil</keyword>
<reference evidence="6 7" key="1">
    <citation type="journal article" date="2001" name="Nucleic Acids Res.">
        <title>The complete genome sequence of the murine respiratory pathogen Mycoplasma pulmonis.</title>
        <authorList>
            <person name="Chambaud I."/>
            <person name="Heilig R."/>
            <person name="Ferris S."/>
            <person name="Barbe V."/>
            <person name="Samson D."/>
            <person name="Galisson F."/>
            <person name="Moszer I."/>
            <person name="Dybvig K."/>
            <person name="Wroblewski H."/>
            <person name="Viari A."/>
            <person name="Rocha E.P.C."/>
            <person name="Blanchard A."/>
        </authorList>
    </citation>
    <scope>NUCLEOTIDE SEQUENCE [LARGE SCALE GENOMIC DNA]</scope>
    <source>
        <strain evidence="6 7">UAB CTIP</strain>
    </source>
</reference>
<proteinExistence type="inferred from homology"/>
<name>Q98RC5_MYCPU</name>
<dbReference type="STRING" id="272635.gene:17576664"/>
<dbReference type="SUPFAM" id="SSF116734">
    <property type="entry name" value="DNA methylase specificity domain"/>
    <property type="match status" value="1"/>
</dbReference>
<evidence type="ECO:0000256" key="1">
    <source>
        <dbReference type="ARBA" id="ARBA00010923"/>
    </source>
</evidence>
<dbReference type="Proteomes" id="UP000000528">
    <property type="component" value="Chromosome"/>
</dbReference>
<dbReference type="BioCyc" id="MPUL272635:G1GT6-83-MONOMER"/>
<evidence type="ECO:0000313" key="6">
    <source>
        <dbReference type="EMBL" id="CAC13257.1"/>
    </source>
</evidence>
<dbReference type="REBASE" id="10319">
    <property type="entry name" value="S2.MpuCORF810P"/>
</dbReference>
<evidence type="ECO:0000256" key="4">
    <source>
        <dbReference type="SAM" id="Coils"/>
    </source>
</evidence>
<dbReference type="Gene3D" id="3.90.220.20">
    <property type="entry name" value="DNA methylase specificity domains"/>
    <property type="match status" value="1"/>
</dbReference>
<dbReference type="InterPro" id="IPR052021">
    <property type="entry name" value="Type-I_RS_S_subunit"/>
</dbReference>
<dbReference type="RefSeq" id="WP_010924888.1">
    <property type="nucleotide sequence ID" value="NC_002771.1"/>
</dbReference>
<evidence type="ECO:0000256" key="2">
    <source>
        <dbReference type="ARBA" id="ARBA00022747"/>
    </source>
</evidence>
<dbReference type="PIR" id="D90522">
    <property type="entry name" value="D90522"/>
</dbReference>
<comment type="similarity">
    <text evidence="1">Belongs to the type-I restriction system S methylase family.</text>
</comment>
<dbReference type="Pfam" id="PF01420">
    <property type="entry name" value="Methylase_S"/>
    <property type="match status" value="1"/>
</dbReference>
<dbReference type="EMBL" id="AL445563">
    <property type="protein sequence ID" value="CAC13257.1"/>
    <property type="molecule type" value="Genomic_DNA"/>
</dbReference>
<dbReference type="eggNOG" id="COG0732">
    <property type="taxonomic scope" value="Bacteria"/>
</dbReference>
<keyword evidence="2" id="KW-0680">Restriction system</keyword>
<dbReference type="HOGENOM" id="CLU_796511_0_0_14"/>
<dbReference type="PANTHER" id="PTHR30408">
    <property type="entry name" value="TYPE-1 RESTRICTION ENZYME ECOKI SPECIFICITY PROTEIN"/>
    <property type="match status" value="1"/>
</dbReference>
<dbReference type="InterPro" id="IPR044946">
    <property type="entry name" value="Restrct_endonuc_typeI_TRD_sf"/>
</dbReference>
<feature type="coiled-coil region" evidence="4">
    <location>
        <begin position="166"/>
        <end position="193"/>
    </location>
</feature>
<dbReference type="GO" id="GO:0009307">
    <property type="term" value="P:DNA restriction-modification system"/>
    <property type="evidence" value="ECO:0007669"/>
    <property type="project" value="UniProtKB-KW"/>
</dbReference>
<evidence type="ECO:0000313" key="7">
    <source>
        <dbReference type="Proteomes" id="UP000000528"/>
    </source>
</evidence>
<dbReference type="GO" id="GO:0003677">
    <property type="term" value="F:DNA binding"/>
    <property type="evidence" value="ECO:0007669"/>
    <property type="project" value="UniProtKB-KW"/>
</dbReference>
<dbReference type="KEGG" id="mpu:MYPU_0840"/>
<protein>
    <submittedName>
        <fullName evidence="6">RESTRICTION-MODIFICATION ENZYME SUBUNIT S3B</fullName>
    </submittedName>
</protein>
<accession>Q98RC5</accession>
<dbReference type="InterPro" id="IPR000055">
    <property type="entry name" value="Restrct_endonuc_typeI_TRD"/>
</dbReference>
<dbReference type="AlphaFoldDB" id="Q98RC5"/>
<dbReference type="PANTHER" id="PTHR30408:SF13">
    <property type="entry name" value="TYPE I RESTRICTION ENZYME HINDI SPECIFICITY SUBUNIT"/>
    <property type="match status" value="1"/>
</dbReference>
<organism evidence="7">
    <name type="scientific">Mycoplasmopsis pulmonis (strain UAB CTIP)</name>
    <name type="common">Mycoplasma pulmonis</name>
    <dbReference type="NCBI Taxonomy" id="272635"/>
    <lineage>
        <taxon>Bacteria</taxon>
        <taxon>Bacillati</taxon>
        <taxon>Mycoplasmatota</taxon>
        <taxon>Mycoplasmoidales</taxon>
        <taxon>Metamycoplasmataceae</taxon>
        <taxon>Mycoplasmopsis</taxon>
    </lineage>
</organism>
<feature type="domain" description="Type I restriction modification DNA specificity" evidence="5">
    <location>
        <begin position="3"/>
        <end position="181"/>
    </location>
</feature>
<sequence length="348" mass="40667">MAIYKLGEIGKFRGGFSSLNKENYDSGADFINYMDVFKNYYLNDKNELRLYNATNKEIEKFGVSYGDAIFTASSETKDEIAFSTIYLSNKVNIVNGFCKIYKYDKNLLMPKYAAYLFRSKEFRKQAIKFTTGYTRFNISIASLNKIEINIPSLKTQSAILNIFEPLEVLLENVRNVKNKLNKFQNSLFELLKNVLNNIKIDFEITTGKWNNDVIIQNGKYNFYSCSKDVKKSNKNSYNGKYIILSGNGTFYCWWYEGIFDLYQRNYAIVPKKMFFTTFWSIENKLDVIRKSSQSGSVIKYIKLNDIKVIEVLNADMENELELIYKLINMSSFLKEKISILIKKFLIYL</sequence>
<keyword evidence="7" id="KW-1185">Reference proteome</keyword>
<keyword evidence="3" id="KW-0238">DNA-binding</keyword>